<evidence type="ECO:0000313" key="7">
    <source>
        <dbReference type="Proteomes" id="UP001065174"/>
    </source>
</evidence>
<dbReference type="SMART" id="SM00382">
    <property type="entry name" value="AAA"/>
    <property type="match status" value="1"/>
</dbReference>
<dbReference type="Gene3D" id="3.40.50.300">
    <property type="entry name" value="P-loop containing nucleotide triphosphate hydrolases"/>
    <property type="match status" value="1"/>
</dbReference>
<reference evidence="6" key="1">
    <citation type="submission" date="2022-09" db="EMBL/GenBank/DDBJ databases">
        <title>Comparative genomics and taxonomic characterization of three novel marine species of genus Reichenbachiella exhibiting antioxidant and polysaccharide degradation activities.</title>
        <authorList>
            <person name="Muhammad N."/>
            <person name="Lee Y.-J."/>
            <person name="Ko J."/>
            <person name="Kim S.-G."/>
        </authorList>
    </citation>
    <scope>NUCLEOTIDE SEQUENCE</scope>
    <source>
        <strain evidence="6">BKB1-1</strain>
    </source>
</reference>
<dbReference type="InterPro" id="IPR003439">
    <property type="entry name" value="ABC_transporter-like_ATP-bd"/>
</dbReference>
<dbReference type="SUPFAM" id="SSF52540">
    <property type="entry name" value="P-loop containing nucleoside triphosphate hydrolases"/>
    <property type="match status" value="1"/>
</dbReference>
<dbReference type="InterPro" id="IPR027417">
    <property type="entry name" value="P-loop_NTPase"/>
</dbReference>
<evidence type="ECO:0000256" key="3">
    <source>
        <dbReference type="ARBA" id="ARBA00022741"/>
    </source>
</evidence>
<dbReference type="Pfam" id="PF00005">
    <property type="entry name" value="ABC_tran"/>
    <property type="match status" value="1"/>
</dbReference>
<evidence type="ECO:0000256" key="1">
    <source>
        <dbReference type="ARBA" id="ARBA00005417"/>
    </source>
</evidence>
<feature type="domain" description="ABC transporter" evidence="5">
    <location>
        <begin position="3"/>
        <end position="232"/>
    </location>
</feature>
<evidence type="ECO:0000313" key="6">
    <source>
        <dbReference type="EMBL" id="UXP31392.1"/>
    </source>
</evidence>
<keyword evidence="4 6" id="KW-0067">ATP-binding</keyword>
<accession>A0ABY6CLP1</accession>
<comment type="similarity">
    <text evidence="1">Belongs to the ABC transporter superfamily.</text>
</comment>
<name>A0ABY6CLP1_9BACT</name>
<dbReference type="PANTHER" id="PTHR43335">
    <property type="entry name" value="ABC TRANSPORTER, ATP-BINDING PROTEIN"/>
    <property type="match status" value="1"/>
</dbReference>
<keyword evidence="7" id="KW-1185">Reference proteome</keyword>
<dbReference type="RefSeq" id="WP_262308831.1">
    <property type="nucleotide sequence ID" value="NZ_CP106679.1"/>
</dbReference>
<evidence type="ECO:0000256" key="4">
    <source>
        <dbReference type="ARBA" id="ARBA00022840"/>
    </source>
</evidence>
<keyword evidence="3" id="KW-0547">Nucleotide-binding</keyword>
<dbReference type="PROSITE" id="PS50893">
    <property type="entry name" value="ABC_TRANSPORTER_2"/>
    <property type="match status" value="1"/>
</dbReference>
<dbReference type="Proteomes" id="UP001065174">
    <property type="component" value="Chromosome"/>
</dbReference>
<proteinExistence type="inferred from homology"/>
<gene>
    <name evidence="6" type="ORF">N6H18_13635</name>
</gene>
<evidence type="ECO:0000259" key="5">
    <source>
        <dbReference type="PROSITE" id="PS50893"/>
    </source>
</evidence>
<protein>
    <submittedName>
        <fullName evidence="6">ATP-binding cassette domain-containing protein</fullName>
    </submittedName>
</protein>
<organism evidence="6 7">
    <name type="scientific">Reichenbachiella agarivorans</name>
    <dbReference type="NCBI Taxonomy" id="2979464"/>
    <lineage>
        <taxon>Bacteria</taxon>
        <taxon>Pseudomonadati</taxon>
        <taxon>Bacteroidota</taxon>
        <taxon>Cytophagia</taxon>
        <taxon>Cytophagales</taxon>
        <taxon>Reichenbachiellaceae</taxon>
        <taxon>Reichenbachiella</taxon>
    </lineage>
</organism>
<dbReference type="InterPro" id="IPR003593">
    <property type="entry name" value="AAA+_ATPase"/>
</dbReference>
<keyword evidence="2" id="KW-0813">Transport</keyword>
<dbReference type="EMBL" id="CP106679">
    <property type="protein sequence ID" value="UXP31392.1"/>
    <property type="molecule type" value="Genomic_DNA"/>
</dbReference>
<evidence type="ECO:0000256" key="2">
    <source>
        <dbReference type="ARBA" id="ARBA00022448"/>
    </source>
</evidence>
<sequence length="307" mass="34189">MSIVVENLTKQYGVQKAVNNISFEIKTGEVVGFLGPNGAGKSTTMKMITCYMSPSAGNILLDGISVLDQPEEVKKKIGYLPENNPLYTDMPIVEYLKFAAEIQGVEKTLIPSRIAEMIEMCGLSVEKHKKISELSKGYRQRVGIAQAMIHDPEVLILDEPTTGLDPNQIIEIRKLIKKLGKEKTVILSSHILSEVEATCDRILIINRGNIVADGSSENLRQQAQGQEILTVCIEGPKQEVESALRDLASVEKVSVLDHKQGFLQVQSKPDKESRKVIFDMCVAKNWYLLEMTGIETRLEDVFRDLTN</sequence>
<dbReference type="PANTHER" id="PTHR43335:SF4">
    <property type="entry name" value="ABC TRANSPORTER, ATP-BINDING PROTEIN"/>
    <property type="match status" value="1"/>
</dbReference>
<dbReference type="GO" id="GO:0005524">
    <property type="term" value="F:ATP binding"/>
    <property type="evidence" value="ECO:0007669"/>
    <property type="project" value="UniProtKB-KW"/>
</dbReference>